<dbReference type="InterPro" id="IPR013324">
    <property type="entry name" value="RNA_pol_sigma_r3/r4-like"/>
</dbReference>
<name>A0A0R2CMX4_9LACO</name>
<dbReference type="STRING" id="1423729.FC80_GL000001"/>
<dbReference type="GO" id="GO:0006352">
    <property type="term" value="P:DNA-templated transcription initiation"/>
    <property type="evidence" value="ECO:0007669"/>
    <property type="project" value="InterPro"/>
</dbReference>
<dbReference type="InterPro" id="IPR013325">
    <property type="entry name" value="RNA_pol_sigma_r2"/>
</dbReference>
<reference evidence="1 2" key="1">
    <citation type="journal article" date="2015" name="Genome Announc.">
        <title>Expanding the biotechnology potential of lactobacilli through comparative genomics of 213 strains and associated genera.</title>
        <authorList>
            <person name="Sun Z."/>
            <person name="Harris H.M."/>
            <person name="McCann A."/>
            <person name="Guo C."/>
            <person name="Argimon S."/>
            <person name="Zhang W."/>
            <person name="Yang X."/>
            <person name="Jeffery I.B."/>
            <person name="Cooney J.C."/>
            <person name="Kagawa T.F."/>
            <person name="Liu W."/>
            <person name="Song Y."/>
            <person name="Salvetti E."/>
            <person name="Wrobel A."/>
            <person name="Rasinkangas P."/>
            <person name="Parkhill J."/>
            <person name="Rea M.C."/>
            <person name="O'Sullivan O."/>
            <person name="Ritari J."/>
            <person name="Douillard F.P."/>
            <person name="Paul Ross R."/>
            <person name="Yang R."/>
            <person name="Briner A.E."/>
            <person name="Felis G.E."/>
            <person name="de Vos W.M."/>
            <person name="Barrangou R."/>
            <person name="Klaenhammer T.R."/>
            <person name="Caufield P.W."/>
            <person name="Cui Y."/>
            <person name="Zhang H."/>
            <person name="O'Toole P.W."/>
        </authorList>
    </citation>
    <scope>NUCLEOTIDE SEQUENCE [LARGE SCALE GENOMIC DNA]</scope>
    <source>
        <strain evidence="1 2">DSM 21116</strain>
    </source>
</reference>
<protein>
    <submittedName>
        <fullName evidence="1">ComX</fullName>
    </submittedName>
</protein>
<keyword evidence="2" id="KW-1185">Reference proteome</keyword>
<dbReference type="Gene3D" id="1.10.1740.10">
    <property type="match status" value="1"/>
</dbReference>
<evidence type="ECO:0000313" key="1">
    <source>
        <dbReference type="EMBL" id="KRM92913.1"/>
    </source>
</evidence>
<dbReference type="NCBIfam" id="TIGR02937">
    <property type="entry name" value="sigma70-ECF"/>
    <property type="match status" value="1"/>
</dbReference>
<dbReference type="OrthoDB" id="1767844at2"/>
<dbReference type="Proteomes" id="UP000051131">
    <property type="component" value="Unassembled WGS sequence"/>
</dbReference>
<dbReference type="SUPFAM" id="SSF88659">
    <property type="entry name" value="Sigma3 and sigma4 domains of RNA polymerase sigma factors"/>
    <property type="match status" value="1"/>
</dbReference>
<proteinExistence type="predicted"/>
<dbReference type="PATRIC" id="fig|1423729.3.peg.1"/>
<sequence length="197" mass="23301">MTYPLSKDTVEQILNIRNMRSDEDFQKLFFQYRPLVIKSINRYHFRFHEIDDLLQEARIVCYQAVLAYNITGNITFGKFYQQSLQNCFCSLLRKENAIKRQSDRYAESFENVLETQGECYSKTAISNIVPENVILINEAIVQLEYLLSEFEYKVFSLLYFKRKSPEDITKILDAPQNKVNRAVTRCKNKLSEELFNS</sequence>
<gene>
    <name evidence="1" type="ORF">FC80_GL000001</name>
</gene>
<organism evidence="1 2">
    <name type="scientific">Liquorilactobacillus cacaonum DSM 21116</name>
    <dbReference type="NCBI Taxonomy" id="1423729"/>
    <lineage>
        <taxon>Bacteria</taxon>
        <taxon>Bacillati</taxon>
        <taxon>Bacillota</taxon>
        <taxon>Bacilli</taxon>
        <taxon>Lactobacillales</taxon>
        <taxon>Lactobacillaceae</taxon>
        <taxon>Liquorilactobacillus</taxon>
    </lineage>
</organism>
<accession>A0A0R2CMX4</accession>
<dbReference type="InterPro" id="IPR014284">
    <property type="entry name" value="RNA_pol_sigma-70_dom"/>
</dbReference>
<dbReference type="SUPFAM" id="SSF88946">
    <property type="entry name" value="Sigma2 domain of RNA polymerase sigma factors"/>
    <property type="match status" value="1"/>
</dbReference>
<evidence type="ECO:0000313" key="2">
    <source>
        <dbReference type="Proteomes" id="UP000051131"/>
    </source>
</evidence>
<dbReference type="GO" id="GO:0003700">
    <property type="term" value="F:DNA-binding transcription factor activity"/>
    <property type="evidence" value="ECO:0007669"/>
    <property type="project" value="InterPro"/>
</dbReference>
<dbReference type="AlphaFoldDB" id="A0A0R2CMX4"/>
<comment type="caution">
    <text evidence="1">The sequence shown here is derived from an EMBL/GenBank/DDBJ whole genome shotgun (WGS) entry which is preliminary data.</text>
</comment>
<dbReference type="EMBL" id="AYZE01000001">
    <property type="protein sequence ID" value="KRM92913.1"/>
    <property type="molecule type" value="Genomic_DNA"/>
</dbReference>
<dbReference type="RefSeq" id="WP_057828102.1">
    <property type="nucleotide sequence ID" value="NZ_AYZE01000001.1"/>
</dbReference>